<protein>
    <submittedName>
        <fullName evidence="2">Protein-tyrosine-phosphatase</fullName>
    </submittedName>
</protein>
<dbReference type="AlphaFoldDB" id="A0A844YEL3"/>
<accession>A0A844YEL3</accession>
<comment type="similarity">
    <text evidence="1">Belongs to the protein-tyrosine phosphatase family.</text>
</comment>
<dbReference type="GO" id="GO:0004721">
    <property type="term" value="F:phosphoprotein phosphatase activity"/>
    <property type="evidence" value="ECO:0007669"/>
    <property type="project" value="InterPro"/>
</dbReference>
<dbReference type="PANTHER" id="PTHR31126:SF1">
    <property type="entry name" value="TYROSINE SPECIFIC PROTEIN PHOSPHATASES DOMAIN-CONTAINING PROTEIN"/>
    <property type="match status" value="1"/>
</dbReference>
<dbReference type="EMBL" id="WTYN01000001">
    <property type="protein sequence ID" value="MXO62093.1"/>
    <property type="molecule type" value="Genomic_DNA"/>
</dbReference>
<dbReference type="PANTHER" id="PTHR31126">
    <property type="entry name" value="TYROSINE-PROTEIN PHOSPHATASE"/>
    <property type="match status" value="1"/>
</dbReference>
<dbReference type="PROSITE" id="PS00383">
    <property type="entry name" value="TYR_PHOSPHATASE_1"/>
    <property type="match status" value="1"/>
</dbReference>
<name>A0A844YEL3_9SPHN</name>
<reference evidence="2 3" key="1">
    <citation type="submission" date="2019-12" db="EMBL/GenBank/DDBJ databases">
        <title>Genomic-based taxomic classification of the family Erythrobacteraceae.</title>
        <authorList>
            <person name="Xu L."/>
        </authorList>
    </citation>
    <scope>NUCLEOTIDE SEQUENCE [LARGE SCALE GENOMIC DNA]</scope>
    <source>
        <strain evidence="2 3">MCCC 1A09965</strain>
    </source>
</reference>
<evidence type="ECO:0000313" key="3">
    <source>
        <dbReference type="Proteomes" id="UP000445582"/>
    </source>
</evidence>
<dbReference type="Gene3D" id="3.90.190.10">
    <property type="entry name" value="Protein tyrosine phosphatase superfamily"/>
    <property type="match status" value="1"/>
</dbReference>
<evidence type="ECO:0000256" key="1">
    <source>
        <dbReference type="ARBA" id="ARBA00009580"/>
    </source>
</evidence>
<comment type="caution">
    <text evidence="2">The sequence shown here is derived from an EMBL/GenBank/DDBJ whole genome shotgun (WGS) entry which is preliminary data.</text>
</comment>
<gene>
    <name evidence="2" type="ORF">GRI48_03620</name>
</gene>
<evidence type="ECO:0000313" key="2">
    <source>
        <dbReference type="EMBL" id="MXO62093.1"/>
    </source>
</evidence>
<dbReference type="InterPro" id="IPR016130">
    <property type="entry name" value="Tyr_Pase_AS"/>
</dbReference>
<proteinExistence type="inferred from homology"/>
<dbReference type="InterPro" id="IPR026893">
    <property type="entry name" value="Tyr/Ser_Pase_IphP-type"/>
</dbReference>
<organism evidence="2 3">
    <name type="scientific">Qipengyuania oceanensis</name>
    <dbReference type="NCBI Taxonomy" id="1463597"/>
    <lineage>
        <taxon>Bacteria</taxon>
        <taxon>Pseudomonadati</taxon>
        <taxon>Pseudomonadota</taxon>
        <taxon>Alphaproteobacteria</taxon>
        <taxon>Sphingomonadales</taxon>
        <taxon>Erythrobacteraceae</taxon>
        <taxon>Qipengyuania</taxon>
    </lineage>
</organism>
<dbReference type="InterPro" id="IPR029021">
    <property type="entry name" value="Prot-tyrosine_phosphatase-like"/>
</dbReference>
<dbReference type="RefSeq" id="WP_160671538.1">
    <property type="nucleotide sequence ID" value="NZ_WTYN01000001.1"/>
</dbReference>
<dbReference type="Proteomes" id="UP000445582">
    <property type="component" value="Unassembled WGS sequence"/>
</dbReference>
<sequence>MTDLTIRDRFVPTTGIHNFRDYGGWTTREGGRVKTGLLYRSGHHVGATDEDLRQFAEAGIQTVIDLRGNSERDAHPCRRVDGWDGEVIFYDGETASSPPHMDIDETTTTVEYARDRMMQLYTRMPRNPAMIEMFRRYFRILDERDGASLVHCFAGKDRTGVAATLLLHVLGVNEDDQVAEFVLTNAAPTFDVLKRQSAPGIEERLGRPLDDDALEALLGVHEDYIHRWFETAREEAGSLDGYIETKLGVDDAMRERLKARFLA</sequence>
<keyword evidence="3" id="KW-1185">Reference proteome</keyword>
<dbReference type="Pfam" id="PF13350">
    <property type="entry name" value="Y_phosphatase3"/>
    <property type="match status" value="1"/>
</dbReference>
<dbReference type="SUPFAM" id="SSF52799">
    <property type="entry name" value="(Phosphotyrosine protein) phosphatases II"/>
    <property type="match status" value="1"/>
</dbReference>
<dbReference type="OrthoDB" id="1188001at2"/>